<evidence type="ECO:0000313" key="3">
    <source>
        <dbReference type="Proteomes" id="UP001165740"/>
    </source>
</evidence>
<gene>
    <name evidence="4" type="primary">LOC106058491</name>
</gene>
<accession>A0A9W2ZKW8</accession>
<feature type="region of interest" description="Disordered" evidence="1">
    <location>
        <begin position="414"/>
        <end position="436"/>
    </location>
</feature>
<feature type="transmembrane region" description="Helical" evidence="2">
    <location>
        <begin position="7"/>
        <end position="25"/>
    </location>
</feature>
<sequence>MTKSVCSFNITILIGFYFIITSSFFCGLSKECNVTWFGYNCKQKCRCQDGTCKEDGSCFLHQKCHPYYFGPQCQFRLMMYKNMPILSDGDDHTCLNISHANKSVQFILEESIKFTWLRIVQSSESQDLVRLYYLESLSNRLKKCALLKVFRIDNTTIDVACDINCTVSELYVYWESEPSLCSVYINAGMNLLLHQYVNATDEDYEHSSYVLNDGDTSQSQCIKAQDKKTTVLWNVFLDEPKHINFIVIYSSFTYSISGFGGHENREMFQLVHTSEQNAMFLIPYSSFSYLTRLQLVVYPNQKLNTALCEIEAFGECSPPKYGITCSKICSQDCTDQRCHFNGECYKGSSAGVENHVTSPSPPELKPNAHLDSSNFFTIVLVLTLGLSGAFMCIICVYRIINEILTSRGQTHMSSSTASYGHSSQRTSQSTSATTTANTGLRIKRARFKYFSTSNL</sequence>
<name>A0A9W2ZKW8_BIOGL</name>
<keyword evidence="3" id="KW-1185">Reference proteome</keyword>
<proteinExistence type="predicted"/>
<dbReference type="RefSeq" id="XP_055875687.1">
    <property type="nucleotide sequence ID" value="XM_056019712.1"/>
</dbReference>
<keyword evidence="2" id="KW-0472">Membrane</keyword>
<dbReference type="Proteomes" id="UP001165740">
    <property type="component" value="Chromosome 2"/>
</dbReference>
<keyword evidence="2" id="KW-0812">Transmembrane</keyword>
<evidence type="ECO:0000256" key="2">
    <source>
        <dbReference type="SAM" id="Phobius"/>
    </source>
</evidence>
<evidence type="ECO:0000256" key="1">
    <source>
        <dbReference type="SAM" id="MobiDB-lite"/>
    </source>
</evidence>
<feature type="transmembrane region" description="Helical" evidence="2">
    <location>
        <begin position="375"/>
        <end position="400"/>
    </location>
</feature>
<dbReference type="OrthoDB" id="6169100at2759"/>
<keyword evidence="2" id="KW-1133">Transmembrane helix</keyword>
<protein>
    <submittedName>
        <fullName evidence="4">Uncharacterized protein LOC106058491 isoform X1</fullName>
    </submittedName>
</protein>
<evidence type="ECO:0000313" key="4">
    <source>
        <dbReference type="RefSeq" id="XP_055875687.1"/>
    </source>
</evidence>
<dbReference type="AlphaFoldDB" id="A0A9W2ZKW8"/>
<dbReference type="GeneID" id="106058491"/>
<organism evidence="3 4">
    <name type="scientific">Biomphalaria glabrata</name>
    <name type="common">Bloodfluke planorb</name>
    <name type="synonym">Freshwater snail</name>
    <dbReference type="NCBI Taxonomy" id="6526"/>
    <lineage>
        <taxon>Eukaryota</taxon>
        <taxon>Metazoa</taxon>
        <taxon>Spiralia</taxon>
        <taxon>Lophotrochozoa</taxon>
        <taxon>Mollusca</taxon>
        <taxon>Gastropoda</taxon>
        <taxon>Heterobranchia</taxon>
        <taxon>Euthyneura</taxon>
        <taxon>Panpulmonata</taxon>
        <taxon>Hygrophila</taxon>
        <taxon>Lymnaeoidea</taxon>
        <taxon>Planorbidae</taxon>
        <taxon>Biomphalaria</taxon>
    </lineage>
</organism>
<reference evidence="4" key="1">
    <citation type="submission" date="2025-08" db="UniProtKB">
        <authorList>
            <consortium name="RefSeq"/>
        </authorList>
    </citation>
    <scope>IDENTIFICATION</scope>
</reference>
<feature type="compositionally biased region" description="Low complexity" evidence="1">
    <location>
        <begin position="422"/>
        <end position="436"/>
    </location>
</feature>